<organism evidence="1 2">
    <name type="scientific">candidate division WWE3 bacterium RIFCSPHIGHO2_02_FULL_38_14</name>
    <dbReference type="NCBI Taxonomy" id="1802620"/>
    <lineage>
        <taxon>Bacteria</taxon>
        <taxon>Katanobacteria</taxon>
    </lineage>
</organism>
<dbReference type="EMBL" id="MEVD01000013">
    <property type="protein sequence ID" value="OGC53650.1"/>
    <property type="molecule type" value="Genomic_DNA"/>
</dbReference>
<dbReference type="STRING" id="1802620.A3D91_04390"/>
<dbReference type="Proteomes" id="UP000178127">
    <property type="component" value="Unassembled WGS sequence"/>
</dbReference>
<comment type="caution">
    <text evidence="1">The sequence shown here is derived from an EMBL/GenBank/DDBJ whole genome shotgun (WGS) entry which is preliminary data.</text>
</comment>
<evidence type="ECO:0000313" key="1">
    <source>
        <dbReference type="EMBL" id="OGC53650.1"/>
    </source>
</evidence>
<protein>
    <submittedName>
        <fullName evidence="1">Uncharacterized protein</fullName>
    </submittedName>
</protein>
<dbReference type="AlphaFoldDB" id="A0A1F4V9U1"/>
<sequence>MNNPYQLTKNTIQVIDEILVLTKDTSEKNENIKTIFLSLVLAERVLDIERVILPPGSGINFPNDKKFTEENLDRIRNEIWKIRKMLNENEVKDILESAGNNLKTRFLIY</sequence>
<gene>
    <name evidence="1" type="ORF">A3D91_04390</name>
</gene>
<accession>A0A1F4V9U1</accession>
<reference evidence="1 2" key="1">
    <citation type="journal article" date="2016" name="Nat. Commun.">
        <title>Thousands of microbial genomes shed light on interconnected biogeochemical processes in an aquifer system.</title>
        <authorList>
            <person name="Anantharaman K."/>
            <person name="Brown C.T."/>
            <person name="Hug L.A."/>
            <person name="Sharon I."/>
            <person name="Castelle C.J."/>
            <person name="Probst A.J."/>
            <person name="Thomas B.C."/>
            <person name="Singh A."/>
            <person name="Wilkins M.J."/>
            <person name="Karaoz U."/>
            <person name="Brodie E.L."/>
            <person name="Williams K.H."/>
            <person name="Hubbard S.S."/>
            <person name="Banfield J.F."/>
        </authorList>
    </citation>
    <scope>NUCLEOTIDE SEQUENCE [LARGE SCALE GENOMIC DNA]</scope>
</reference>
<name>A0A1F4V9U1_UNCKA</name>
<evidence type="ECO:0000313" key="2">
    <source>
        <dbReference type="Proteomes" id="UP000178127"/>
    </source>
</evidence>
<proteinExistence type="predicted"/>